<keyword evidence="3" id="KW-1185">Reference proteome</keyword>
<dbReference type="STRING" id="402384.HM131_08840"/>
<organism evidence="2 3">
    <name type="scientific">Halobacillus mangrovi</name>
    <dbReference type="NCBI Taxonomy" id="402384"/>
    <lineage>
        <taxon>Bacteria</taxon>
        <taxon>Bacillati</taxon>
        <taxon>Bacillota</taxon>
        <taxon>Bacilli</taxon>
        <taxon>Bacillales</taxon>
        <taxon>Bacillaceae</taxon>
        <taxon>Halobacillus</taxon>
    </lineage>
</organism>
<evidence type="ECO:0000259" key="1">
    <source>
        <dbReference type="Pfam" id="PF01636"/>
    </source>
</evidence>
<dbReference type="RefSeq" id="WP_085029415.1">
    <property type="nucleotide sequence ID" value="NZ_CP020772.1"/>
</dbReference>
<accession>A0A1W5ZUJ7</accession>
<dbReference type="KEGG" id="hmn:HM131_08840"/>
<proteinExistence type="predicted"/>
<protein>
    <recommendedName>
        <fullName evidence="1">Aminoglycoside phosphotransferase domain-containing protein</fullName>
    </recommendedName>
</protein>
<evidence type="ECO:0000313" key="3">
    <source>
        <dbReference type="Proteomes" id="UP000192527"/>
    </source>
</evidence>
<feature type="domain" description="Aminoglycoside phosphotransferase" evidence="1">
    <location>
        <begin position="36"/>
        <end position="238"/>
    </location>
</feature>
<dbReference type="InterPro" id="IPR002575">
    <property type="entry name" value="Aminoglycoside_PTrfase"/>
</dbReference>
<dbReference type="Proteomes" id="UP000192527">
    <property type="component" value="Chromosome"/>
</dbReference>
<dbReference type="OrthoDB" id="2373610at2"/>
<dbReference type="AlphaFoldDB" id="A0A1W5ZUJ7"/>
<dbReference type="Gene3D" id="3.90.1200.10">
    <property type="match status" value="1"/>
</dbReference>
<evidence type="ECO:0000313" key="2">
    <source>
        <dbReference type="EMBL" id="ARI76941.1"/>
    </source>
</evidence>
<sequence length="319" mass="38906">MKTERREGDSYTDRLFHWLQHVEHIPISFEKMIKPKVYKVRYNGEPMILKGYRRAQTLHQQIDFFKHWNYAHQTAARPLPFEENVYTKSKLGCEWGLFEWLKGKHADFEKHTDREIAIKVLQQFHRTTKGIAVLAIPKDPLYIKWERRLEQFESTRDVFFDYRKNVVFDEIRESMLRHLERFANHPWGEVEEKAWENHEWLHGDLAHHNFIIHRKTNIKLIDFDLLHTGPRVYDEIQLAQRFLPYIEGRKASVLHYFQHVKDQDLWLKGVLVPADLLREWLYGYRRCVRGEASYMRHIKKLEKSWESRKMFVRYTENML</sequence>
<name>A0A1W5ZUJ7_9BACI</name>
<dbReference type="EMBL" id="CP020772">
    <property type="protein sequence ID" value="ARI76941.1"/>
    <property type="molecule type" value="Genomic_DNA"/>
</dbReference>
<dbReference type="SUPFAM" id="SSF56112">
    <property type="entry name" value="Protein kinase-like (PK-like)"/>
    <property type="match status" value="1"/>
</dbReference>
<reference evidence="2 3" key="1">
    <citation type="submission" date="2017-04" db="EMBL/GenBank/DDBJ databases">
        <title>The whole genome sequencing and assembly of Halobacillus mangrovi strain.</title>
        <authorList>
            <person name="Lee S.-J."/>
            <person name="Park M.-K."/>
            <person name="Kim J.-Y."/>
            <person name="Lee Y.-J."/>
            <person name="Yi H."/>
            <person name="Bahn Y.-S."/>
            <person name="Kim J.F."/>
            <person name="Lee D.-W."/>
        </authorList>
    </citation>
    <scope>NUCLEOTIDE SEQUENCE [LARGE SCALE GENOMIC DNA]</scope>
    <source>
        <strain evidence="2 3">KTB 131</strain>
    </source>
</reference>
<gene>
    <name evidence="2" type="ORF">HM131_08840</name>
</gene>
<dbReference type="Pfam" id="PF01636">
    <property type="entry name" value="APH"/>
    <property type="match status" value="1"/>
</dbReference>
<dbReference type="InterPro" id="IPR011009">
    <property type="entry name" value="Kinase-like_dom_sf"/>
</dbReference>